<evidence type="ECO:0000313" key="2">
    <source>
        <dbReference type="EMBL" id="PRP98528.1"/>
    </source>
</evidence>
<gene>
    <name evidence="2" type="ORF">ENSA7_64710</name>
</gene>
<reference evidence="2 3" key="1">
    <citation type="submission" date="2018-03" db="EMBL/GenBank/DDBJ databases">
        <title>Draft Genome Sequences of the Obligatory Marine Myxobacteria Enhygromyxa salina SWB007.</title>
        <authorList>
            <person name="Poehlein A."/>
            <person name="Moghaddam J.A."/>
            <person name="Harms H."/>
            <person name="Alanjari M."/>
            <person name="Koenig G.M."/>
            <person name="Daniel R."/>
            <person name="Schaeberle T.F."/>
        </authorList>
    </citation>
    <scope>NUCLEOTIDE SEQUENCE [LARGE SCALE GENOMIC DNA]</scope>
    <source>
        <strain evidence="2 3">SWB007</strain>
    </source>
</reference>
<feature type="signal peptide" evidence="1">
    <location>
        <begin position="1"/>
        <end position="24"/>
    </location>
</feature>
<sequence length="144" mass="15354">MPPLSSRGLSLGLLCALLSCQAPPDLTADLNEYQTAINDANGAACDCPMDLGYDSIVECDEAVGTVTNDDVQCLADVLDGNEDAGKDYLDCANSAYRFYVQCLQSNPNCQDGWYDDCASDLTAQVAGCPQLSSDLRPMFMACVE</sequence>
<name>A0A2S9Y076_9BACT</name>
<evidence type="ECO:0008006" key="4">
    <source>
        <dbReference type="Google" id="ProtNLM"/>
    </source>
</evidence>
<protein>
    <recommendedName>
        <fullName evidence="4">Lipoprotein</fullName>
    </recommendedName>
</protein>
<proteinExistence type="predicted"/>
<dbReference type="OrthoDB" id="5532136at2"/>
<keyword evidence="1" id="KW-0732">Signal</keyword>
<evidence type="ECO:0000256" key="1">
    <source>
        <dbReference type="SAM" id="SignalP"/>
    </source>
</evidence>
<dbReference type="RefSeq" id="WP_146158397.1">
    <property type="nucleotide sequence ID" value="NZ_PVNL01000124.1"/>
</dbReference>
<feature type="chain" id="PRO_5015779303" description="Lipoprotein" evidence="1">
    <location>
        <begin position="25"/>
        <end position="144"/>
    </location>
</feature>
<dbReference type="EMBL" id="PVNL01000124">
    <property type="protein sequence ID" value="PRP98528.1"/>
    <property type="molecule type" value="Genomic_DNA"/>
</dbReference>
<comment type="caution">
    <text evidence="2">The sequence shown here is derived from an EMBL/GenBank/DDBJ whole genome shotgun (WGS) entry which is preliminary data.</text>
</comment>
<dbReference type="PROSITE" id="PS51257">
    <property type="entry name" value="PROKAR_LIPOPROTEIN"/>
    <property type="match status" value="1"/>
</dbReference>
<evidence type="ECO:0000313" key="3">
    <source>
        <dbReference type="Proteomes" id="UP000238823"/>
    </source>
</evidence>
<organism evidence="2 3">
    <name type="scientific">Enhygromyxa salina</name>
    <dbReference type="NCBI Taxonomy" id="215803"/>
    <lineage>
        <taxon>Bacteria</taxon>
        <taxon>Pseudomonadati</taxon>
        <taxon>Myxococcota</taxon>
        <taxon>Polyangia</taxon>
        <taxon>Nannocystales</taxon>
        <taxon>Nannocystaceae</taxon>
        <taxon>Enhygromyxa</taxon>
    </lineage>
</organism>
<dbReference type="AlphaFoldDB" id="A0A2S9Y076"/>
<dbReference type="Proteomes" id="UP000238823">
    <property type="component" value="Unassembled WGS sequence"/>
</dbReference>
<accession>A0A2S9Y076</accession>